<evidence type="ECO:0000256" key="4">
    <source>
        <dbReference type="ARBA" id="ARBA00022692"/>
    </source>
</evidence>
<feature type="transmembrane region" description="Helical" evidence="11">
    <location>
        <begin position="270"/>
        <end position="290"/>
    </location>
</feature>
<keyword evidence="12" id="KW-0175">Coiled coil</keyword>
<feature type="transmembrane region" description="Helical" evidence="11">
    <location>
        <begin position="839"/>
        <end position="858"/>
    </location>
</feature>
<evidence type="ECO:0000256" key="9">
    <source>
        <dbReference type="ARBA" id="ARBA00022989"/>
    </source>
</evidence>
<dbReference type="Gene3D" id="3.40.50.1000">
    <property type="entry name" value="HAD superfamily/HAD-like"/>
    <property type="match status" value="1"/>
</dbReference>
<dbReference type="Pfam" id="PF00122">
    <property type="entry name" value="E1-E2_ATPase"/>
    <property type="match status" value="1"/>
</dbReference>
<dbReference type="SFLD" id="SFLDS00003">
    <property type="entry name" value="Haloacid_Dehalogenase"/>
    <property type="match status" value="1"/>
</dbReference>
<evidence type="ECO:0000256" key="11">
    <source>
        <dbReference type="RuleBase" id="RU362081"/>
    </source>
</evidence>
<reference evidence="16" key="1">
    <citation type="submission" date="2015-09" db="EMBL/GenBank/DDBJ databases">
        <authorList>
            <person name="Daims H."/>
        </authorList>
    </citation>
    <scope>NUCLEOTIDE SEQUENCE [LARGE SCALE GENOMIC DNA]</scope>
</reference>
<evidence type="ECO:0000313" key="16">
    <source>
        <dbReference type="Proteomes" id="UP000066284"/>
    </source>
</evidence>
<dbReference type="Pfam" id="PF04945">
    <property type="entry name" value="YHS"/>
    <property type="match status" value="2"/>
</dbReference>
<dbReference type="NCBIfam" id="TIGR01494">
    <property type="entry name" value="ATPase_P-type"/>
    <property type="match status" value="1"/>
</dbReference>
<feature type="transmembrane region" description="Helical" evidence="11">
    <location>
        <begin position="310"/>
        <end position="328"/>
    </location>
</feature>
<dbReference type="Gene3D" id="3.40.1110.10">
    <property type="entry name" value="Calcium-transporting ATPase, cytoplasmic domain N"/>
    <property type="match status" value="1"/>
</dbReference>
<gene>
    <name evidence="15" type="primary">copA</name>
    <name evidence="15" type="ORF">NITINOP_0388</name>
</gene>
<feature type="transmembrane region" description="Helical" evidence="11">
    <location>
        <begin position="237"/>
        <end position="258"/>
    </location>
</feature>
<dbReference type="Proteomes" id="UP000066284">
    <property type="component" value="Chromosome 1"/>
</dbReference>
<keyword evidence="4 11" id="KW-0812">Transmembrane</keyword>
<dbReference type="InterPro" id="IPR023298">
    <property type="entry name" value="ATPase_P-typ_TM_dom_sf"/>
</dbReference>
<dbReference type="InterPro" id="IPR044492">
    <property type="entry name" value="P_typ_ATPase_HD_dom"/>
</dbReference>
<evidence type="ECO:0000256" key="1">
    <source>
        <dbReference type="ARBA" id="ARBA00004651"/>
    </source>
</evidence>
<dbReference type="GO" id="GO:0016491">
    <property type="term" value="F:oxidoreductase activity"/>
    <property type="evidence" value="ECO:0007669"/>
    <property type="project" value="InterPro"/>
</dbReference>
<dbReference type="GO" id="GO:0060003">
    <property type="term" value="P:copper ion export"/>
    <property type="evidence" value="ECO:0007669"/>
    <property type="project" value="UniProtKB-ARBA"/>
</dbReference>
<dbReference type="SUPFAM" id="SSF81653">
    <property type="entry name" value="Calcium ATPase, transduction domain A"/>
    <property type="match status" value="1"/>
</dbReference>
<dbReference type="PANTHER" id="PTHR43520">
    <property type="entry name" value="ATP7, ISOFORM B"/>
    <property type="match status" value="1"/>
</dbReference>
<keyword evidence="16" id="KW-1185">Reference proteome</keyword>
<keyword evidence="3 11" id="KW-1003">Cell membrane</keyword>
<evidence type="ECO:0000256" key="8">
    <source>
        <dbReference type="ARBA" id="ARBA00022967"/>
    </source>
</evidence>
<keyword evidence="7 11" id="KW-0067">ATP-binding</keyword>
<dbReference type="Pfam" id="PF19335">
    <property type="entry name" value="HMBD"/>
    <property type="match status" value="1"/>
</dbReference>
<comment type="similarity">
    <text evidence="2 11">Belongs to the cation transport ATPase (P-type) (TC 3.A.3) family. Type IB subfamily.</text>
</comment>
<dbReference type="SMART" id="SM00746">
    <property type="entry name" value="TRASH"/>
    <property type="match status" value="2"/>
</dbReference>
<evidence type="ECO:0000256" key="6">
    <source>
        <dbReference type="ARBA" id="ARBA00022741"/>
    </source>
</evidence>
<feature type="region of interest" description="Disordered" evidence="13">
    <location>
        <begin position="61"/>
        <end position="95"/>
    </location>
</feature>
<feature type="transmembrane region" description="Helical" evidence="11">
    <location>
        <begin position="463"/>
        <end position="485"/>
    </location>
</feature>
<evidence type="ECO:0000256" key="12">
    <source>
        <dbReference type="SAM" id="Coils"/>
    </source>
</evidence>
<evidence type="ECO:0000256" key="13">
    <source>
        <dbReference type="SAM" id="MobiDB-lite"/>
    </source>
</evidence>
<dbReference type="SUPFAM" id="SSF47240">
    <property type="entry name" value="Ferritin-like"/>
    <property type="match status" value="2"/>
</dbReference>
<evidence type="ECO:0000259" key="14">
    <source>
        <dbReference type="SMART" id="SM00746"/>
    </source>
</evidence>
<dbReference type="AlphaFoldDB" id="A0A0S4KSN7"/>
<accession>A0A0S4KSN7</accession>
<feature type="transmembrane region" description="Helical" evidence="11">
    <location>
        <begin position="205"/>
        <end position="225"/>
    </location>
</feature>
<feature type="transmembrane region" description="Helical" evidence="11">
    <location>
        <begin position="491"/>
        <end position="514"/>
    </location>
</feature>
<sequence>MTMAIDPICGMTIDPARAAGRYDYKGTTYYFCSGSCLERFRADPEAALKRKPLILMTAPAAPSQVQAQAPSPAAPSARKPLPMMQAPKGEPPKGEVDPVCGMTVQPDHAAGSHVYQGKTYYFCATSCLAKFRDDPAYYLTPPDQRAPRIVAPPPGGTVEYICPMDPEVLETKPGACPICGMALEPKIVSAEETGNPELDDMSRRLWRCLVPTMVVMALAMADMIPGMPLQQAVGNTVLQWAQLVLATPVVLWGGAPFFQRGWASIVNRSPNMFTLIALGTGAAYGYSAVATLAPTLLPASFHRPDGTVPVYFEASAVITVLVLLGQVLELRARAQTGSAIRALLKLAPATARLVRDDGHEEDVPIDRVRVGDRLRVRPGDRVPVDGVVLEGMTAIDESMITGEPIPVAKEAGSPVTAGTINGSGSVLMRAERVGRETLLARIVQVVGEAQRSRAPIQRIADRVAAYFVPLVVGVALLTAIAWALWGPGPKLAHALVNAVAVLIIACPCALGLATPMSIMVATGRGAMAGVLVKKAEALETLGRVDTVVFDKTGTLTQGKPALTAIHLVEPWSEQELLRLAASLEQGSEHPLAEAMVAGAKSRGIRLTTGTQFRSLTGKGVSGIVEGKRVAVGTLSFLREVVEEESNELERLDAEAEKLRQDGHTVVFVAVDGKPAGLLGVSDPIKPSTAEAVAMLKAEGLKLIMLTGDHRQTAESVGRKLGLDQVIAGVLPDQKGAVVAKLKAEGRVVAMAGDGVNDAPALALADVGIAMGTGAGIAIESAGMTLIKGDLRALVRAMRLSKATMRNIRQNLFFAFAYNMVGVPVAAGVLYPFVGLLLSPMFASAAMTFSSVSVITNALRLRRVEL</sequence>
<dbReference type="GO" id="GO:0005524">
    <property type="term" value="F:ATP binding"/>
    <property type="evidence" value="ECO:0007669"/>
    <property type="project" value="UniProtKB-UniRule"/>
</dbReference>
<dbReference type="InterPro" id="IPR036412">
    <property type="entry name" value="HAD-like_sf"/>
</dbReference>
<feature type="domain" description="TRASH" evidence="14">
    <location>
        <begin position="97"/>
        <end position="135"/>
    </location>
</feature>
<evidence type="ECO:0000313" key="15">
    <source>
        <dbReference type="EMBL" id="CUQ65364.1"/>
    </source>
</evidence>
<comment type="subcellular location">
    <subcellularLocation>
        <location evidence="1">Cell membrane</location>
        <topology evidence="1">Multi-pass membrane protein</topology>
    </subcellularLocation>
</comment>
<dbReference type="GO" id="GO:0043682">
    <property type="term" value="F:P-type divalent copper transporter activity"/>
    <property type="evidence" value="ECO:0007669"/>
    <property type="project" value="TreeGrafter"/>
</dbReference>
<dbReference type="SUPFAM" id="SSF56784">
    <property type="entry name" value="HAD-like"/>
    <property type="match status" value="1"/>
</dbReference>
<dbReference type="InterPro" id="IPR001757">
    <property type="entry name" value="P_typ_ATPase"/>
</dbReference>
<dbReference type="GO" id="GO:0055070">
    <property type="term" value="P:copper ion homeostasis"/>
    <property type="evidence" value="ECO:0007669"/>
    <property type="project" value="TreeGrafter"/>
</dbReference>
<dbReference type="InterPro" id="IPR023214">
    <property type="entry name" value="HAD_sf"/>
</dbReference>
<keyword evidence="9 11" id="KW-1133">Transmembrane helix</keyword>
<dbReference type="STRING" id="1715989.NITINOP_0388"/>
<keyword evidence="8" id="KW-1278">Translocase</keyword>
<dbReference type="InterPro" id="IPR012348">
    <property type="entry name" value="RNR-like"/>
</dbReference>
<evidence type="ECO:0000256" key="3">
    <source>
        <dbReference type="ARBA" id="ARBA00022475"/>
    </source>
</evidence>
<dbReference type="Gene3D" id="1.10.620.20">
    <property type="entry name" value="Ribonucleotide Reductase, subunit A"/>
    <property type="match status" value="1"/>
</dbReference>
<dbReference type="NCBIfam" id="TIGR01525">
    <property type="entry name" value="ATPase-IB_hvy"/>
    <property type="match status" value="1"/>
</dbReference>
<dbReference type="InterPro" id="IPR007029">
    <property type="entry name" value="YHS_dom"/>
</dbReference>
<dbReference type="InterPro" id="IPR011017">
    <property type="entry name" value="TRASH_dom"/>
</dbReference>
<feature type="coiled-coil region" evidence="12">
    <location>
        <begin position="634"/>
        <end position="661"/>
    </location>
</feature>
<evidence type="ECO:0000256" key="7">
    <source>
        <dbReference type="ARBA" id="ARBA00022840"/>
    </source>
</evidence>
<feature type="domain" description="TRASH" evidence="14">
    <location>
        <begin position="6"/>
        <end position="44"/>
    </location>
</feature>
<name>A0A0S4KSN7_9BACT</name>
<dbReference type="InterPro" id="IPR009078">
    <property type="entry name" value="Ferritin-like_SF"/>
</dbReference>
<evidence type="ECO:0000256" key="10">
    <source>
        <dbReference type="ARBA" id="ARBA00023136"/>
    </source>
</evidence>
<dbReference type="SUPFAM" id="SSF81665">
    <property type="entry name" value="Calcium ATPase, transmembrane domain M"/>
    <property type="match status" value="1"/>
</dbReference>
<dbReference type="NCBIfam" id="TIGR01511">
    <property type="entry name" value="ATPase-IB1_Cu"/>
    <property type="match status" value="1"/>
</dbReference>
<dbReference type="GO" id="GO:0005886">
    <property type="term" value="C:plasma membrane"/>
    <property type="evidence" value="ECO:0007669"/>
    <property type="project" value="UniProtKB-SubCell"/>
</dbReference>
<proteinExistence type="inferred from homology"/>
<dbReference type="PRINTS" id="PR00943">
    <property type="entry name" value="CUATPASE"/>
</dbReference>
<feature type="transmembrane region" description="Helical" evidence="11">
    <location>
        <begin position="811"/>
        <end position="833"/>
    </location>
</feature>
<organism evidence="15 16">
    <name type="scientific">Candidatus Nitrospira inopinata</name>
    <dbReference type="NCBI Taxonomy" id="1715989"/>
    <lineage>
        <taxon>Bacteria</taxon>
        <taxon>Pseudomonadati</taxon>
        <taxon>Nitrospirota</taxon>
        <taxon>Nitrospiria</taxon>
        <taxon>Nitrospirales</taxon>
        <taxon>Nitrospiraceae</taxon>
        <taxon>Nitrospira</taxon>
    </lineage>
</organism>
<evidence type="ECO:0000256" key="5">
    <source>
        <dbReference type="ARBA" id="ARBA00022723"/>
    </source>
</evidence>
<dbReference type="Pfam" id="PF00702">
    <property type="entry name" value="Hydrolase"/>
    <property type="match status" value="1"/>
</dbReference>
<dbReference type="CDD" id="cd02094">
    <property type="entry name" value="P-type_ATPase_Cu-like"/>
    <property type="match status" value="1"/>
</dbReference>
<dbReference type="InterPro" id="IPR045800">
    <property type="entry name" value="HMBD"/>
</dbReference>
<dbReference type="EMBL" id="LN885086">
    <property type="protein sequence ID" value="CUQ65364.1"/>
    <property type="molecule type" value="Genomic_DNA"/>
</dbReference>
<dbReference type="SFLD" id="SFLDF00027">
    <property type="entry name" value="p-type_atpase"/>
    <property type="match status" value="1"/>
</dbReference>
<dbReference type="InterPro" id="IPR018303">
    <property type="entry name" value="ATPase_P-typ_P_site"/>
</dbReference>
<dbReference type="PROSITE" id="PS00154">
    <property type="entry name" value="ATPASE_E1_E2"/>
    <property type="match status" value="1"/>
</dbReference>
<dbReference type="InterPro" id="IPR059000">
    <property type="entry name" value="ATPase_P-type_domA"/>
</dbReference>
<dbReference type="InterPro" id="IPR008250">
    <property type="entry name" value="ATPase_P-typ_transduc_dom_A_sf"/>
</dbReference>
<dbReference type="GO" id="GO:0016887">
    <property type="term" value="F:ATP hydrolysis activity"/>
    <property type="evidence" value="ECO:0007669"/>
    <property type="project" value="InterPro"/>
</dbReference>
<dbReference type="Gene3D" id="2.70.150.10">
    <property type="entry name" value="Calcium-transporting ATPase, cytoplasmic transduction domain A"/>
    <property type="match status" value="1"/>
</dbReference>
<dbReference type="PANTHER" id="PTHR43520:SF8">
    <property type="entry name" value="P-TYPE CU(+) TRANSPORTER"/>
    <property type="match status" value="1"/>
</dbReference>
<feature type="compositionally biased region" description="Low complexity" evidence="13">
    <location>
        <begin position="61"/>
        <end position="77"/>
    </location>
</feature>
<evidence type="ECO:0000256" key="2">
    <source>
        <dbReference type="ARBA" id="ARBA00006024"/>
    </source>
</evidence>
<protein>
    <submittedName>
        <fullName evidence="15">Copper-exporting ATPase</fullName>
    </submittedName>
</protein>
<keyword evidence="6 11" id="KW-0547">Nucleotide-binding</keyword>
<dbReference type="KEGG" id="nio:NITINOP_0388"/>
<dbReference type="InterPro" id="IPR027256">
    <property type="entry name" value="P-typ_ATPase_IB"/>
</dbReference>
<dbReference type="PRINTS" id="PR00119">
    <property type="entry name" value="CATATPASE"/>
</dbReference>
<dbReference type="SFLD" id="SFLDG00002">
    <property type="entry name" value="C1.7:_P-type_atpase_like"/>
    <property type="match status" value="1"/>
</dbReference>
<keyword evidence="5 11" id="KW-0479">Metal-binding</keyword>
<dbReference type="FunFam" id="2.70.150.10:FF:000020">
    <property type="entry name" value="Copper-exporting P-type ATPase A"/>
    <property type="match status" value="1"/>
</dbReference>
<dbReference type="GO" id="GO:0005507">
    <property type="term" value="F:copper ion binding"/>
    <property type="evidence" value="ECO:0007669"/>
    <property type="project" value="TreeGrafter"/>
</dbReference>
<keyword evidence="10 11" id="KW-0472">Membrane</keyword>
<dbReference type="InterPro" id="IPR023299">
    <property type="entry name" value="ATPase_P-typ_cyto_dom_N"/>
</dbReference>